<evidence type="ECO:0000313" key="3">
    <source>
        <dbReference type="EMBL" id="WGF92258.1"/>
    </source>
</evidence>
<dbReference type="PANTHER" id="PTHR43668">
    <property type="entry name" value="ALLANTOINASE"/>
    <property type="match status" value="1"/>
</dbReference>
<dbReference type="InterPro" id="IPR050138">
    <property type="entry name" value="DHOase/Allantoinase_Hydrolase"/>
</dbReference>
<evidence type="ECO:0000259" key="2">
    <source>
        <dbReference type="Pfam" id="PF12890"/>
    </source>
</evidence>
<evidence type="ECO:0000256" key="1">
    <source>
        <dbReference type="ARBA" id="ARBA00022975"/>
    </source>
</evidence>
<dbReference type="EMBL" id="CP122379">
    <property type="protein sequence ID" value="WGF92258.1"/>
    <property type="molecule type" value="Genomic_DNA"/>
</dbReference>
<keyword evidence="1" id="KW-0665">Pyrimidine biosynthesis</keyword>
<protein>
    <submittedName>
        <fullName evidence="3">Dihydroorotase</fullName>
        <ecNumber evidence="3">3.5.2.3</ecNumber>
    </submittedName>
</protein>
<dbReference type="InterPro" id="IPR024403">
    <property type="entry name" value="DHOase_cat"/>
</dbReference>
<evidence type="ECO:0000313" key="4">
    <source>
        <dbReference type="Proteomes" id="UP001238523"/>
    </source>
</evidence>
<keyword evidence="3" id="KW-0378">Hydrolase</keyword>
<dbReference type="RefSeq" id="WP_279448215.1">
    <property type="nucleotide sequence ID" value="NZ_CP122379.1"/>
</dbReference>
<sequence>MKILLKSATIVDASSEHHLKKRDVLIEDGKISKIAATIASSAKVKEVILKNLHISQGWFDSSVSFGEPGFEERETVENGLKTAAYSGFTGVAVNANSFPVTDSKGHIKFLKSKAENKAVNLYPVGALTVGSKGVDLAELFDMKNEGAVAFYDYKNPITNANLLKIALQYSQNFDGLVQSFPFEKSVARNGMVNEEVNSTRLGLKGIPALAEELQIIRDLYILEYTGGKLHIPTISTKKSVELIRNAKKKGLDVSCSVSIFNLVLTDDVLEDFNTHYKVIPPLRTNADNKALLKGLMDGTIDGLTSDHNPIDVEHKKTEFEQAYFGSIGLEGCFGALNQLLGMEDTVKALTGLKATFGIGLNEIKEGNQAELTLFNPEDTKIFSEKDILSTSKNAALLGVKLKGNPYGIIANNQLALN</sequence>
<dbReference type="GO" id="GO:0004151">
    <property type="term" value="F:dihydroorotase activity"/>
    <property type="evidence" value="ECO:0007669"/>
    <property type="project" value="UniProtKB-EC"/>
</dbReference>
<dbReference type="Gene3D" id="3.20.20.140">
    <property type="entry name" value="Metal-dependent hydrolases"/>
    <property type="match status" value="1"/>
</dbReference>
<dbReference type="Proteomes" id="UP001238523">
    <property type="component" value="Chromosome"/>
</dbReference>
<name>A0ABY8KTE7_9FLAO</name>
<dbReference type="CDD" id="cd01317">
    <property type="entry name" value="DHOase_IIa"/>
    <property type="match status" value="1"/>
</dbReference>
<dbReference type="InterPro" id="IPR011059">
    <property type="entry name" value="Metal-dep_hydrolase_composite"/>
</dbReference>
<dbReference type="SUPFAM" id="SSF51556">
    <property type="entry name" value="Metallo-dependent hydrolases"/>
    <property type="match status" value="1"/>
</dbReference>
<dbReference type="Gene3D" id="2.30.40.10">
    <property type="entry name" value="Urease, subunit C, domain 1"/>
    <property type="match status" value="1"/>
</dbReference>
<dbReference type="EC" id="3.5.2.3" evidence="3"/>
<dbReference type="InterPro" id="IPR004722">
    <property type="entry name" value="DHOase"/>
</dbReference>
<organism evidence="3 4">
    <name type="scientific">Aequorivita marisscotiae</name>
    <dbReference type="NCBI Taxonomy" id="3040348"/>
    <lineage>
        <taxon>Bacteria</taxon>
        <taxon>Pseudomonadati</taxon>
        <taxon>Bacteroidota</taxon>
        <taxon>Flavobacteriia</taxon>
        <taxon>Flavobacteriales</taxon>
        <taxon>Flavobacteriaceae</taxon>
        <taxon>Aequorivita</taxon>
    </lineage>
</organism>
<dbReference type="SUPFAM" id="SSF51338">
    <property type="entry name" value="Composite domain of metallo-dependent hydrolases"/>
    <property type="match status" value="1"/>
</dbReference>
<accession>A0ABY8KTE7</accession>
<dbReference type="PANTHER" id="PTHR43668:SF2">
    <property type="entry name" value="ALLANTOINASE"/>
    <property type="match status" value="1"/>
</dbReference>
<dbReference type="Pfam" id="PF12890">
    <property type="entry name" value="DHOase"/>
    <property type="match status" value="1"/>
</dbReference>
<gene>
    <name evidence="3" type="ORF">QCQ61_13740</name>
</gene>
<feature type="domain" description="Dihydroorotase catalytic" evidence="2">
    <location>
        <begin position="57"/>
        <end position="239"/>
    </location>
</feature>
<dbReference type="InterPro" id="IPR032466">
    <property type="entry name" value="Metal_Hydrolase"/>
</dbReference>
<keyword evidence="4" id="KW-1185">Reference proteome</keyword>
<proteinExistence type="predicted"/>
<reference evidence="3 4" key="1">
    <citation type="submission" date="2023-04" db="EMBL/GenBank/DDBJ databases">
        <title>Taxonomic identification of the Arctic strain Aequorivita sp. nov. and transcriptomic analysis in response to temperature stress.</title>
        <authorList>
            <person name="Liu W."/>
            <person name="Cong B."/>
            <person name="Lin J."/>
        </authorList>
    </citation>
    <scope>NUCLEOTIDE SEQUENCE [LARGE SCALE GENOMIC DNA]</scope>
    <source>
        <strain evidence="3 4">Ant34-E75</strain>
    </source>
</reference>